<keyword evidence="1" id="KW-0812">Transmembrane</keyword>
<accession>A0ABQ6BTV9</accession>
<dbReference type="EMBL" id="BSOZ01000028">
    <property type="protein sequence ID" value="GLS04887.1"/>
    <property type="molecule type" value="Genomic_DNA"/>
</dbReference>
<evidence type="ECO:0000256" key="1">
    <source>
        <dbReference type="SAM" id="Phobius"/>
    </source>
</evidence>
<sequence>MVLSWLAIALGFAALAGIVLDFYQAMRGAYPDDWTQDTSETMTAEDEREVRSLRNRLLLKFTVLGLCLAYLMLRA</sequence>
<name>A0ABQ6BTV9_9NEIS</name>
<comment type="caution">
    <text evidence="2">The sequence shown here is derived from an EMBL/GenBank/DDBJ whole genome shotgun (WGS) entry which is preliminary data.</text>
</comment>
<keyword evidence="3" id="KW-1185">Reference proteome</keyword>
<keyword evidence="1" id="KW-1133">Transmembrane helix</keyword>
<gene>
    <name evidence="2" type="ORF">GCM10007860_20350</name>
</gene>
<dbReference type="RefSeq" id="WP_018748038.1">
    <property type="nucleotide sequence ID" value="NZ_BSOZ01000028.1"/>
</dbReference>
<evidence type="ECO:0008006" key="4">
    <source>
        <dbReference type="Google" id="ProtNLM"/>
    </source>
</evidence>
<organism evidence="2 3">
    <name type="scientific">Chitiniphilus shinanonensis</name>
    <dbReference type="NCBI Taxonomy" id="553088"/>
    <lineage>
        <taxon>Bacteria</taxon>
        <taxon>Pseudomonadati</taxon>
        <taxon>Pseudomonadota</taxon>
        <taxon>Betaproteobacteria</taxon>
        <taxon>Neisseriales</taxon>
        <taxon>Chitinibacteraceae</taxon>
        <taxon>Chitiniphilus</taxon>
    </lineage>
</organism>
<reference evidence="3" key="1">
    <citation type="journal article" date="2019" name="Int. J. Syst. Evol. Microbiol.">
        <title>The Global Catalogue of Microorganisms (GCM) 10K type strain sequencing project: providing services to taxonomists for standard genome sequencing and annotation.</title>
        <authorList>
            <consortium name="The Broad Institute Genomics Platform"/>
            <consortium name="The Broad Institute Genome Sequencing Center for Infectious Disease"/>
            <person name="Wu L."/>
            <person name="Ma J."/>
        </authorList>
    </citation>
    <scope>NUCLEOTIDE SEQUENCE [LARGE SCALE GENOMIC DNA]</scope>
    <source>
        <strain evidence="3">NBRC 104970</strain>
    </source>
</reference>
<proteinExistence type="predicted"/>
<keyword evidence="1" id="KW-0472">Membrane</keyword>
<evidence type="ECO:0000313" key="2">
    <source>
        <dbReference type="EMBL" id="GLS04887.1"/>
    </source>
</evidence>
<feature type="transmembrane region" description="Helical" evidence="1">
    <location>
        <begin position="57"/>
        <end position="73"/>
    </location>
</feature>
<dbReference type="Proteomes" id="UP001156836">
    <property type="component" value="Unassembled WGS sequence"/>
</dbReference>
<evidence type="ECO:0000313" key="3">
    <source>
        <dbReference type="Proteomes" id="UP001156836"/>
    </source>
</evidence>
<protein>
    <recommendedName>
        <fullName evidence="4">HIG1 domain-containing protein</fullName>
    </recommendedName>
</protein>